<dbReference type="Proteomes" id="UP000054107">
    <property type="component" value="Unassembled WGS sequence"/>
</dbReference>
<protein>
    <recommendedName>
        <fullName evidence="9">Polar growth protein</fullName>
    </recommendedName>
</protein>
<evidence type="ECO:0000259" key="5">
    <source>
        <dbReference type="PROSITE" id="PS50003"/>
    </source>
</evidence>
<dbReference type="PROSITE" id="PS50002">
    <property type="entry name" value="SH3"/>
    <property type="match status" value="1"/>
</dbReference>
<dbReference type="OrthoDB" id="73680at2759"/>
<dbReference type="STRING" id="35722.A0A0B7NCT6"/>
<evidence type="ECO:0000256" key="2">
    <source>
        <dbReference type="PROSITE-ProRule" id="PRU00192"/>
    </source>
</evidence>
<dbReference type="InterPro" id="IPR036028">
    <property type="entry name" value="SH3-like_dom_sf"/>
</dbReference>
<evidence type="ECO:0000313" key="8">
    <source>
        <dbReference type="Proteomes" id="UP000054107"/>
    </source>
</evidence>
<organism evidence="7 8">
    <name type="scientific">Parasitella parasitica</name>
    <dbReference type="NCBI Taxonomy" id="35722"/>
    <lineage>
        <taxon>Eukaryota</taxon>
        <taxon>Fungi</taxon>
        <taxon>Fungi incertae sedis</taxon>
        <taxon>Mucoromycota</taxon>
        <taxon>Mucoromycotina</taxon>
        <taxon>Mucoromycetes</taxon>
        <taxon>Mucorales</taxon>
        <taxon>Mucorineae</taxon>
        <taxon>Mucoraceae</taxon>
        <taxon>Parasitella</taxon>
    </lineage>
</organism>
<dbReference type="InterPro" id="IPR001452">
    <property type="entry name" value="SH3_domain"/>
</dbReference>
<dbReference type="SMART" id="SM00326">
    <property type="entry name" value="SH3"/>
    <property type="match status" value="1"/>
</dbReference>
<dbReference type="SMART" id="SM00454">
    <property type="entry name" value="SAM"/>
    <property type="match status" value="1"/>
</dbReference>
<feature type="domain" description="SH3" evidence="4">
    <location>
        <begin position="2"/>
        <end position="65"/>
    </location>
</feature>
<evidence type="ECO:0000259" key="4">
    <source>
        <dbReference type="PROSITE" id="PS50002"/>
    </source>
</evidence>
<dbReference type="Pfam" id="PF14604">
    <property type="entry name" value="SH3_9"/>
    <property type="match status" value="1"/>
</dbReference>
<dbReference type="InterPro" id="IPR036872">
    <property type="entry name" value="CH_dom_sf"/>
</dbReference>
<dbReference type="SUPFAM" id="SSF47769">
    <property type="entry name" value="SAM/Pointed domain"/>
    <property type="match status" value="1"/>
</dbReference>
<feature type="compositionally biased region" description="Low complexity" evidence="3">
    <location>
        <begin position="220"/>
        <end position="235"/>
    </location>
</feature>
<dbReference type="SUPFAM" id="SSF50044">
    <property type="entry name" value="SH3-domain"/>
    <property type="match status" value="1"/>
</dbReference>
<feature type="compositionally biased region" description="Polar residues" evidence="3">
    <location>
        <begin position="249"/>
        <end position="261"/>
    </location>
</feature>
<dbReference type="EMBL" id="LN733106">
    <property type="protein sequence ID" value="CEP16346.1"/>
    <property type="molecule type" value="Genomic_DNA"/>
</dbReference>
<evidence type="ECO:0000259" key="6">
    <source>
        <dbReference type="PROSITE" id="PS50105"/>
    </source>
</evidence>
<dbReference type="Pfam" id="PF00169">
    <property type="entry name" value="PH"/>
    <property type="match status" value="1"/>
</dbReference>
<feature type="domain" description="SAM" evidence="6">
    <location>
        <begin position="125"/>
        <end position="189"/>
    </location>
</feature>
<proteinExistence type="predicted"/>
<feature type="compositionally biased region" description="Polar residues" evidence="3">
    <location>
        <begin position="320"/>
        <end position="337"/>
    </location>
</feature>
<dbReference type="Gene3D" id="1.10.418.10">
    <property type="entry name" value="Calponin-like domain"/>
    <property type="match status" value="1"/>
</dbReference>
<feature type="region of interest" description="Disordered" evidence="3">
    <location>
        <begin position="188"/>
        <end position="348"/>
    </location>
</feature>
<dbReference type="InterPro" id="IPR001849">
    <property type="entry name" value="PH_domain"/>
</dbReference>
<dbReference type="InterPro" id="IPR051566">
    <property type="entry name" value="CNKSR"/>
</dbReference>
<dbReference type="PROSITE" id="PS50003">
    <property type="entry name" value="PH_DOMAIN"/>
    <property type="match status" value="1"/>
</dbReference>
<dbReference type="AlphaFoldDB" id="A0A0B7NCT6"/>
<evidence type="ECO:0000256" key="1">
    <source>
        <dbReference type="ARBA" id="ARBA00022443"/>
    </source>
</evidence>
<evidence type="ECO:0000256" key="3">
    <source>
        <dbReference type="SAM" id="MobiDB-lite"/>
    </source>
</evidence>
<reference evidence="7 8" key="1">
    <citation type="submission" date="2014-09" db="EMBL/GenBank/DDBJ databases">
        <authorList>
            <person name="Ellenberger Sabrina"/>
        </authorList>
    </citation>
    <scope>NUCLEOTIDE SEQUENCE [LARGE SCALE GENOMIC DNA]</scope>
    <source>
        <strain evidence="7 8">CBS 412.66</strain>
    </source>
</reference>
<dbReference type="SUPFAM" id="SSF50729">
    <property type="entry name" value="PH domain-like"/>
    <property type="match status" value="1"/>
</dbReference>
<dbReference type="Pfam" id="PF07647">
    <property type="entry name" value="SAM_2"/>
    <property type="match status" value="1"/>
</dbReference>
<dbReference type="PANTHER" id="PTHR12844">
    <property type="entry name" value="CONNECTOR ENCHANCER OF KINASE SUPPRESSOR OF RAS"/>
    <property type="match status" value="1"/>
</dbReference>
<feature type="region of interest" description="Disordered" evidence="3">
    <location>
        <begin position="601"/>
        <end position="636"/>
    </location>
</feature>
<dbReference type="Gene3D" id="1.10.150.50">
    <property type="entry name" value="Transcription Factor, Ets-1"/>
    <property type="match status" value="1"/>
</dbReference>
<keyword evidence="1 2" id="KW-0728">SH3 domain</keyword>
<name>A0A0B7NCT6_9FUNG</name>
<feature type="compositionally biased region" description="Low complexity" evidence="3">
    <location>
        <begin position="616"/>
        <end position="636"/>
    </location>
</feature>
<feature type="domain" description="PH" evidence="5">
    <location>
        <begin position="393"/>
        <end position="489"/>
    </location>
</feature>
<dbReference type="InterPro" id="IPR013761">
    <property type="entry name" value="SAM/pointed_sf"/>
</dbReference>
<dbReference type="PANTHER" id="PTHR12844:SF42">
    <property type="entry name" value="CONNECTOR ENHANCER OF KSR PROTEIN CNK"/>
    <property type="match status" value="1"/>
</dbReference>
<gene>
    <name evidence="7" type="primary">PARPA_10608.1 scaffold 41473</name>
</gene>
<dbReference type="Gene3D" id="2.30.29.30">
    <property type="entry name" value="Pleckstrin-homology domain (PH domain)/Phosphotyrosine-binding domain (PTB)"/>
    <property type="match status" value="1"/>
</dbReference>
<sequence>MPQREVVYTIHKFEAENADEISINVGEQVIVIEKDEGYNDGWWQGRNVRGETGLFPITYTSKQPPSAALNSLEKSLSKSKANDSTQQKKMTSSVSCMSSISSKNIYSTVIQSLENPSLSSKVEEWNSDQVATWLMSIGFDKQLADTFKDQEISGDVLLELTLESLKEIDVPTFGKRFKIHNAISALRQEMKKRRRRTSTSPLAVPNKNIQTRAASPFPDLSSRSNNALSSYYNSNKQQQPYPDDDLVSGYSTVMRDSQLSQHKAMPPPRPSAPPNLNSFMSSPQLSNLAKPQPVDRHQPNYYNDKQQQQQQQQRRPAPACTNSTSNEMRSTTNNIKTQEVAPLEGRSSTSSRYSFIRSSLLPSGNKLQNILPANAPNVLRSDDTFSLSDASAPPDMEGWLYKQGDKYKTWNKRWFVLKENNLFYFKNPKAMRLKGIINLKGYRIEVDESIHPGKYCFMAHHERERTFFFYTEFERPMKDWLKALMKATIVRDFTTPVMSSNTIPTVSLEVARKMRPRPPSTIFVAQNDPLCNSSPAFYRNSLNQHFSLMALDKQAQAPLQQDMLVNGSRAPSAMSSQPIDQKRVLLDNASEYSIDQRSRLKDSGFNSTHGGGVALARSATESSHSSSGRHSMSMVSLQQQPNSVIAAKNGSAFYFDEEDEDLIDPDHMSIAESNRLMNKPYFSVATTVKPEKDETLTRKDACIGWINANIRGSVQSLSELGSGEILLEFLENLTKKQILRPIVMPGQTINAQRMDRVITAFKFMSLEGVEIDGSCTIRDVLNSNEAKIMNMLDAVEYWHQTKTKGGNGKKTASGGTFGEDDQCKLRELQEGSGTVLVSNSCASR</sequence>
<keyword evidence="8" id="KW-1185">Reference proteome</keyword>
<dbReference type="SMART" id="SM00233">
    <property type="entry name" value="PH"/>
    <property type="match status" value="1"/>
</dbReference>
<feature type="region of interest" description="Disordered" evidence="3">
    <location>
        <begin position="73"/>
        <end position="93"/>
    </location>
</feature>
<dbReference type="InterPro" id="IPR011993">
    <property type="entry name" value="PH-like_dom_sf"/>
</dbReference>
<dbReference type="FunFam" id="2.30.29.30:FF:000286">
    <property type="entry name" value="PH-protein kinase domain containing protein"/>
    <property type="match status" value="1"/>
</dbReference>
<dbReference type="Gene3D" id="2.30.30.40">
    <property type="entry name" value="SH3 Domains"/>
    <property type="match status" value="1"/>
</dbReference>
<dbReference type="InterPro" id="IPR001660">
    <property type="entry name" value="SAM"/>
</dbReference>
<evidence type="ECO:0000313" key="7">
    <source>
        <dbReference type="EMBL" id="CEP16346.1"/>
    </source>
</evidence>
<evidence type="ECO:0008006" key="9">
    <source>
        <dbReference type="Google" id="ProtNLM"/>
    </source>
</evidence>
<feature type="compositionally biased region" description="Polar residues" evidence="3">
    <location>
        <begin position="275"/>
        <end position="289"/>
    </location>
</feature>
<dbReference type="CDD" id="cd09535">
    <property type="entry name" value="SAM_BOI-like_fungal"/>
    <property type="match status" value="1"/>
</dbReference>
<accession>A0A0B7NCT6</accession>
<dbReference type="PROSITE" id="PS50105">
    <property type="entry name" value="SAM_DOMAIN"/>
    <property type="match status" value="1"/>
</dbReference>